<dbReference type="KEGG" id="more:E1B28_000781"/>
<feature type="compositionally biased region" description="Basic residues" evidence="1">
    <location>
        <begin position="718"/>
        <end position="731"/>
    </location>
</feature>
<feature type="compositionally biased region" description="Polar residues" evidence="1">
    <location>
        <begin position="394"/>
        <end position="414"/>
    </location>
</feature>
<dbReference type="RefSeq" id="XP_043015351.1">
    <property type="nucleotide sequence ID" value="XM_043146648.1"/>
</dbReference>
<evidence type="ECO:0000256" key="1">
    <source>
        <dbReference type="SAM" id="MobiDB-lite"/>
    </source>
</evidence>
<feature type="compositionally biased region" description="Basic and acidic residues" evidence="1">
    <location>
        <begin position="448"/>
        <end position="457"/>
    </location>
</feature>
<feature type="compositionally biased region" description="Polar residues" evidence="1">
    <location>
        <begin position="672"/>
        <end position="682"/>
    </location>
</feature>
<evidence type="ECO:0008006" key="4">
    <source>
        <dbReference type="Google" id="ProtNLM"/>
    </source>
</evidence>
<feature type="compositionally biased region" description="Polar residues" evidence="1">
    <location>
        <begin position="591"/>
        <end position="600"/>
    </location>
</feature>
<keyword evidence="3" id="KW-1185">Reference proteome</keyword>
<feature type="compositionally biased region" description="Basic and acidic residues" evidence="1">
    <location>
        <begin position="474"/>
        <end position="483"/>
    </location>
</feature>
<feature type="region of interest" description="Disordered" evidence="1">
    <location>
        <begin position="343"/>
        <end position="805"/>
    </location>
</feature>
<dbReference type="Gene3D" id="1.10.10.2670">
    <property type="entry name" value="E3 ubiquitin-protein ligase"/>
    <property type="match status" value="1"/>
</dbReference>
<evidence type="ECO:0000313" key="3">
    <source>
        <dbReference type="Proteomes" id="UP001049176"/>
    </source>
</evidence>
<feature type="compositionally biased region" description="Pro residues" evidence="1">
    <location>
        <begin position="764"/>
        <end position="774"/>
    </location>
</feature>
<dbReference type="GeneID" id="66069857"/>
<accession>A0A9P7V250</accession>
<feature type="compositionally biased region" description="Polar residues" evidence="1">
    <location>
        <begin position="343"/>
        <end position="354"/>
    </location>
</feature>
<protein>
    <recommendedName>
        <fullName evidence="4">RNA polymerase II elongation factor ELL N-terminal domain-containing protein</fullName>
    </recommendedName>
</protein>
<feature type="compositionally biased region" description="Basic and acidic residues" evidence="1">
    <location>
        <begin position="142"/>
        <end position="159"/>
    </location>
</feature>
<comment type="caution">
    <text evidence="2">The sequence shown here is derived from an EMBL/GenBank/DDBJ whole genome shotgun (WGS) entry which is preliminary data.</text>
</comment>
<evidence type="ECO:0000313" key="2">
    <source>
        <dbReference type="EMBL" id="KAG7098881.1"/>
    </source>
</evidence>
<dbReference type="OrthoDB" id="2587563at2759"/>
<gene>
    <name evidence="2" type="ORF">E1B28_000781</name>
</gene>
<dbReference type="EMBL" id="CM032181">
    <property type="protein sequence ID" value="KAG7098881.1"/>
    <property type="molecule type" value="Genomic_DNA"/>
</dbReference>
<proteinExistence type="predicted"/>
<name>A0A9P7V250_9AGAR</name>
<feature type="compositionally biased region" description="Low complexity" evidence="1">
    <location>
        <begin position="430"/>
        <end position="444"/>
    </location>
</feature>
<dbReference type="Proteomes" id="UP001049176">
    <property type="component" value="Chromosome 1"/>
</dbReference>
<feature type="compositionally biased region" description="Polar residues" evidence="1">
    <location>
        <begin position="777"/>
        <end position="795"/>
    </location>
</feature>
<feature type="compositionally biased region" description="Basic and acidic residues" evidence="1">
    <location>
        <begin position="510"/>
        <end position="589"/>
    </location>
</feature>
<feature type="compositionally biased region" description="Basic and acidic residues" evidence="1">
    <location>
        <begin position="651"/>
        <end position="671"/>
    </location>
</feature>
<feature type="compositionally biased region" description="Basic and acidic residues" evidence="1">
    <location>
        <begin position="686"/>
        <end position="695"/>
    </location>
</feature>
<feature type="compositionally biased region" description="Basic and acidic residues" evidence="1">
    <location>
        <begin position="373"/>
        <end position="387"/>
    </location>
</feature>
<sequence length="889" mass="98769">MYMMALPVPAFAVVWNTTLRRMPLPTSSKPNETTRIPLHPRQSSLPKRAIVVRLNPEALNALNSFPAQPQVDIDLNNDSPGLHIGKSFFPVRFQKEEISHEIYIRAATANKLNAPLRCHANVVGKLSLTDRELDPGTEARIKMATKDAREQRDAPKTKYIDTPSDLPQHANSKTRKKDSTSMWRKPVKPSDQPRLSAFVNPSTIASHTRTSHLLSSSQMSAEIVALRKQIIHYLARSDFEPSVDDVLRAVGPEECDPVTRREINDALGEVAEQNAKRLWSLKPHSWLEVRPYEWPTLSESERLQMARKGRLILANLGVSESDPAWVHVKFRNNKSAVAPIATTSTQSANGQSTVVPKRGISSKEVKEKKTRSIKMETKNVLVKDEGGTAKGSKPATSSTLSPLPASHLTTSTSVPKKRTTLVASVAAEMPTRSSPTSRKPPGSGFKLKASDSPRRSDSLSQDGSPAPSGHSVRVKSDAGRNPERASVSSNVRLERHDGNDAAPLKRVKRLKGEAGVESERDYDMHDRERDRGREQRRETGSEKERKGGRDHYRERERERDPGREIGLELERTLERENEKDKERTREKNKNQRLPSASTVAKESCTLKRKKPLARGGDGDDDSWSGRSSSKKQRFTNDEQRSTHALTNGGEHAQKSGDRPQKLVKSPKDILTSHKQLADSTPSPLVVKKETIKKESSPLGQLPKIKKESSPMPSVHKASSTHKSHSKSRRKSPIYTSSEDEDKSAIADTKPGVDSVSTRNHTVMPAPPLPIPVPHFQPSRNTASSSGVTLPTSNGRLTPPLPSDHAGLRARYRSSYLEYLDTFRTAMTQKSKIENLLQHYGEGSVASFTDSDGEELLDYDRLTHVVGETKRMWDELQGIQQAYGMTPARS</sequence>
<reference evidence="2" key="1">
    <citation type="journal article" date="2021" name="Genome Biol. Evol.">
        <title>The assembled and annotated genome of the fairy-ring fungus Marasmius oreades.</title>
        <authorList>
            <person name="Hiltunen M."/>
            <person name="Ament-Velasquez S.L."/>
            <person name="Johannesson H."/>
        </authorList>
    </citation>
    <scope>NUCLEOTIDE SEQUENCE</scope>
    <source>
        <strain evidence="2">03SP1</strain>
    </source>
</reference>
<organism evidence="2 3">
    <name type="scientific">Marasmius oreades</name>
    <name type="common">fairy-ring Marasmius</name>
    <dbReference type="NCBI Taxonomy" id="181124"/>
    <lineage>
        <taxon>Eukaryota</taxon>
        <taxon>Fungi</taxon>
        <taxon>Dikarya</taxon>
        <taxon>Basidiomycota</taxon>
        <taxon>Agaricomycotina</taxon>
        <taxon>Agaricomycetes</taxon>
        <taxon>Agaricomycetidae</taxon>
        <taxon>Agaricales</taxon>
        <taxon>Marasmiineae</taxon>
        <taxon>Marasmiaceae</taxon>
        <taxon>Marasmius</taxon>
    </lineage>
</organism>
<dbReference type="AlphaFoldDB" id="A0A9P7V250"/>
<feature type="region of interest" description="Disordered" evidence="1">
    <location>
        <begin position="142"/>
        <end position="196"/>
    </location>
</feature>
<dbReference type="InterPro" id="IPR042065">
    <property type="entry name" value="E3_ELL-like"/>
</dbReference>